<dbReference type="PANTHER" id="PTHR45614">
    <property type="entry name" value="MYB PROTEIN-RELATED"/>
    <property type="match status" value="1"/>
</dbReference>
<dbReference type="InterPro" id="IPR050560">
    <property type="entry name" value="MYB_TF"/>
</dbReference>
<dbReference type="Pfam" id="PF00249">
    <property type="entry name" value="Myb_DNA-binding"/>
    <property type="match status" value="2"/>
</dbReference>
<dbReference type="EnsemblPlants" id="MELO3C009678.2.1">
    <property type="protein sequence ID" value="MELO3C009678.2.1"/>
    <property type="gene ID" value="MELO3C009678.2"/>
</dbReference>
<feature type="domain" description="Myb-like" evidence="8">
    <location>
        <begin position="97"/>
        <end position="147"/>
    </location>
</feature>
<protein>
    <submittedName>
        <fullName evidence="10">Uncharacterized protein</fullName>
    </submittedName>
</protein>
<keyword evidence="3" id="KW-0805">Transcription regulation</keyword>
<feature type="region of interest" description="Disordered" evidence="7">
    <location>
        <begin position="201"/>
        <end position="239"/>
    </location>
</feature>
<evidence type="ECO:0000256" key="4">
    <source>
        <dbReference type="ARBA" id="ARBA00023125"/>
    </source>
</evidence>
<name>A0A9I9CX01_CUCME</name>
<dbReference type="FunFam" id="1.10.10.60:FF:000060">
    <property type="entry name" value="MYB transcription factor"/>
    <property type="match status" value="1"/>
</dbReference>
<keyword evidence="2" id="KW-0677">Repeat</keyword>
<dbReference type="PROSITE" id="PS50090">
    <property type="entry name" value="MYB_LIKE"/>
    <property type="match status" value="2"/>
</dbReference>
<dbReference type="InterPro" id="IPR009057">
    <property type="entry name" value="Homeodomain-like_sf"/>
</dbReference>
<feature type="domain" description="Myb-like" evidence="8">
    <location>
        <begin position="148"/>
        <end position="198"/>
    </location>
</feature>
<evidence type="ECO:0000256" key="5">
    <source>
        <dbReference type="ARBA" id="ARBA00023163"/>
    </source>
</evidence>
<dbReference type="Gramene" id="MELO3C009678.2.1">
    <property type="protein sequence ID" value="MELO3C009678.2.1"/>
    <property type="gene ID" value="MELO3C009678.2"/>
</dbReference>
<evidence type="ECO:0000259" key="9">
    <source>
        <dbReference type="PROSITE" id="PS51294"/>
    </source>
</evidence>
<feature type="compositionally biased region" description="Pro residues" evidence="7">
    <location>
        <begin position="216"/>
        <end position="230"/>
    </location>
</feature>
<dbReference type="GO" id="GO:0005634">
    <property type="term" value="C:nucleus"/>
    <property type="evidence" value="ECO:0007669"/>
    <property type="project" value="UniProtKB-SubCell"/>
</dbReference>
<keyword evidence="6" id="KW-0539">Nucleus</keyword>
<dbReference type="InterPro" id="IPR001005">
    <property type="entry name" value="SANT/Myb"/>
</dbReference>
<dbReference type="InterPro" id="IPR017930">
    <property type="entry name" value="Myb_dom"/>
</dbReference>
<reference evidence="10" key="1">
    <citation type="submission" date="2023-03" db="UniProtKB">
        <authorList>
            <consortium name="EnsemblPlants"/>
        </authorList>
    </citation>
    <scope>IDENTIFICATION</scope>
</reference>
<dbReference type="GO" id="GO:0000978">
    <property type="term" value="F:RNA polymerase II cis-regulatory region sequence-specific DNA binding"/>
    <property type="evidence" value="ECO:0007669"/>
    <property type="project" value="TreeGrafter"/>
</dbReference>
<keyword evidence="5" id="KW-0804">Transcription</keyword>
<dbReference type="AlphaFoldDB" id="A0A9I9CX01"/>
<dbReference type="CDD" id="cd00167">
    <property type="entry name" value="SANT"/>
    <property type="match status" value="2"/>
</dbReference>
<evidence type="ECO:0000256" key="3">
    <source>
        <dbReference type="ARBA" id="ARBA00023015"/>
    </source>
</evidence>
<dbReference type="PANTHER" id="PTHR45614:SF251">
    <property type="entry name" value="MYB FAMILY PROTEIN"/>
    <property type="match status" value="1"/>
</dbReference>
<evidence type="ECO:0000313" key="10">
    <source>
        <dbReference type="EnsemblPlants" id="MELO3C009678.2.1"/>
    </source>
</evidence>
<dbReference type="Gene3D" id="1.10.10.60">
    <property type="entry name" value="Homeodomain-like"/>
    <property type="match status" value="2"/>
</dbReference>
<sequence length="355" mass="39885">MNLHYSFNHALQPPTSMLLNNVPFIPPPPPPPLPPTLGDHLPFPTSWEIGKGDARQIHSEEEERDDDNDNDGNVLVTYRNDGPKNSGARRHTKLCARGHWRPAEDTKLKELVAHYGPQNWNLIAENLHGRSGDCEGKSCRLRWFNQLDPKINRKAFNEEEEERLLTAHRLYGNKWAMIARLFPGRTDNAVKNHWHVIMARKHRQHSNLYRRSTRKPLPPPPPPPPPPPHDPSGLNVDENLDVKGFTKHNVSSESSISSTVDESAASPSTATHLSLSNSSSLCIALHPTPRWCNKRGSETGKLRYRADKSRNSESNSAESVISTNLSLGSSWENNSNGQHHHMKMQFIDFLGVGAS</sequence>
<feature type="region of interest" description="Disordered" evidence="7">
    <location>
        <begin position="53"/>
        <end position="90"/>
    </location>
</feature>
<comment type="subcellular location">
    <subcellularLocation>
        <location evidence="1">Nucleus</location>
    </subcellularLocation>
</comment>
<accession>A0A9I9CX01</accession>
<evidence type="ECO:0000256" key="7">
    <source>
        <dbReference type="SAM" id="MobiDB-lite"/>
    </source>
</evidence>
<evidence type="ECO:0000256" key="2">
    <source>
        <dbReference type="ARBA" id="ARBA00022737"/>
    </source>
</evidence>
<evidence type="ECO:0000259" key="8">
    <source>
        <dbReference type="PROSITE" id="PS50090"/>
    </source>
</evidence>
<feature type="domain" description="HTH myb-type" evidence="9">
    <location>
        <begin position="148"/>
        <end position="202"/>
    </location>
</feature>
<keyword evidence="4" id="KW-0238">DNA-binding</keyword>
<evidence type="ECO:0000256" key="6">
    <source>
        <dbReference type="ARBA" id="ARBA00023242"/>
    </source>
</evidence>
<dbReference type="SUPFAM" id="SSF101447">
    <property type="entry name" value="Formin homology 2 domain (FH2 domain)"/>
    <property type="match status" value="1"/>
</dbReference>
<dbReference type="SMART" id="SM00717">
    <property type="entry name" value="SANT"/>
    <property type="match status" value="2"/>
</dbReference>
<organism evidence="10">
    <name type="scientific">Cucumis melo</name>
    <name type="common">Muskmelon</name>
    <dbReference type="NCBI Taxonomy" id="3656"/>
    <lineage>
        <taxon>Eukaryota</taxon>
        <taxon>Viridiplantae</taxon>
        <taxon>Streptophyta</taxon>
        <taxon>Embryophyta</taxon>
        <taxon>Tracheophyta</taxon>
        <taxon>Spermatophyta</taxon>
        <taxon>Magnoliopsida</taxon>
        <taxon>eudicotyledons</taxon>
        <taxon>Gunneridae</taxon>
        <taxon>Pentapetalae</taxon>
        <taxon>rosids</taxon>
        <taxon>fabids</taxon>
        <taxon>Cucurbitales</taxon>
        <taxon>Cucurbitaceae</taxon>
        <taxon>Benincaseae</taxon>
        <taxon>Cucumis</taxon>
    </lineage>
</organism>
<dbReference type="GO" id="GO:0000981">
    <property type="term" value="F:DNA-binding transcription factor activity, RNA polymerase II-specific"/>
    <property type="evidence" value="ECO:0007669"/>
    <property type="project" value="TreeGrafter"/>
</dbReference>
<dbReference type="PROSITE" id="PS51294">
    <property type="entry name" value="HTH_MYB"/>
    <property type="match status" value="2"/>
</dbReference>
<dbReference type="SUPFAM" id="SSF46689">
    <property type="entry name" value="Homeodomain-like"/>
    <property type="match status" value="1"/>
</dbReference>
<proteinExistence type="predicted"/>
<feature type="domain" description="HTH myb-type" evidence="9">
    <location>
        <begin position="97"/>
        <end position="147"/>
    </location>
</feature>
<evidence type="ECO:0000256" key="1">
    <source>
        <dbReference type="ARBA" id="ARBA00004123"/>
    </source>
</evidence>